<dbReference type="AlphaFoldDB" id="A0A4Q7ULX7"/>
<evidence type="ECO:0000313" key="1">
    <source>
        <dbReference type="EMBL" id="RZT80663.1"/>
    </source>
</evidence>
<evidence type="ECO:0008006" key="3">
    <source>
        <dbReference type="Google" id="ProtNLM"/>
    </source>
</evidence>
<organism evidence="1 2">
    <name type="scientific">Micromonospora violae</name>
    <dbReference type="NCBI Taxonomy" id="1278207"/>
    <lineage>
        <taxon>Bacteria</taxon>
        <taxon>Bacillati</taxon>
        <taxon>Actinomycetota</taxon>
        <taxon>Actinomycetes</taxon>
        <taxon>Micromonosporales</taxon>
        <taxon>Micromonosporaceae</taxon>
        <taxon>Micromonospora</taxon>
    </lineage>
</organism>
<dbReference type="RefSeq" id="WP_130403898.1">
    <property type="nucleotide sequence ID" value="NZ_SHKK01000001.1"/>
</dbReference>
<dbReference type="EMBL" id="SHKK01000001">
    <property type="protein sequence ID" value="RZT80663.1"/>
    <property type="molecule type" value="Genomic_DNA"/>
</dbReference>
<dbReference type="OrthoDB" id="3393036at2"/>
<protein>
    <recommendedName>
        <fullName evidence="3">Flavin reductase</fullName>
    </recommendedName>
</protein>
<comment type="caution">
    <text evidence="1">The sequence shown here is derived from an EMBL/GenBank/DDBJ whole genome shotgun (WGS) entry which is preliminary data.</text>
</comment>
<keyword evidence="2" id="KW-1185">Reference proteome</keyword>
<evidence type="ECO:0000313" key="2">
    <source>
        <dbReference type="Proteomes" id="UP000293781"/>
    </source>
</evidence>
<dbReference type="Proteomes" id="UP000293781">
    <property type="component" value="Unassembled WGS sequence"/>
</dbReference>
<accession>A0A4Q7ULX7</accession>
<name>A0A4Q7ULX7_9ACTN</name>
<gene>
    <name evidence="1" type="ORF">EV382_3921</name>
</gene>
<proteinExistence type="predicted"/>
<sequence>MTKHGPILPLWLCETCGRPWPCAARRLELLSDYAASPISLALHMGACLTSAKTDMSWAPPDALQRRFLGWMP</sequence>
<reference evidence="1 2" key="1">
    <citation type="submission" date="2019-02" db="EMBL/GenBank/DDBJ databases">
        <title>Sequencing the genomes of 1000 actinobacteria strains.</title>
        <authorList>
            <person name="Klenk H.-P."/>
        </authorList>
    </citation>
    <scope>NUCLEOTIDE SEQUENCE [LARGE SCALE GENOMIC DNA]</scope>
    <source>
        <strain evidence="1 2">DSM 45888</strain>
    </source>
</reference>